<evidence type="ECO:0000256" key="2">
    <source>
        <dbReference type="ARBA" id="ARBA00022722"/>
    </source>
</evidence>
<evidence type="ECO:0000259" key="8">
    <source>
        <dbReference type="PROSITE" id="PS50112"/>
    </source>
</evidence>
<evidence type="ECO:0000256" key="1">
    <source>
        <dbReference type="ARBA" id="ARBA00012417"/>
    </source>
</evidence>
<accession>A0A1N6UNP8</accession>
<dbReference type="PANTHER" id="PTHR30231">
    <property type="entry name" value="DNA POLYMERASE III SUBUNIT EPSILON"/>
    <property type="match status" value="1"/>
</dbReference>
<keyword evidence="3" id="KW-0378">Hydrolase</keyword>
<dbReference type="NCBIfam" id="TIGR00573">
    <property type="entry name" value="dnaq"/>
    <property type="match status" value="1"/>
</dbReference>
<evidence type="ECO:0000313" key="10">
    <source>
        <dbReference type="Proteomes" id="UP000186895"/>
    </source>
</evidence>
<dbReference type="InterPro" id="IPR006054">
    <property type="entry name" value="DnaQ"/>
</dbReference>
<protein>
    <recommendedName>
        <fullName evidence="1">DNA-directed DNA polymerase</fullName>
        <ecNumber evidence="1">2.7.7.7</ecNumber>
    </recommendedName>
</protein>
<feature type="transmembrane region" description="Helical" evidence="7">
    <location>
        <begin position="40"/>
        <end position="60"/>
    </location>
</feature>
<comment type="catalytic activity">
    <reaction evidence="6">
        <text>DNA(n) + a 2'-deoxyribonucleoside 5'-triphosphate = DNA(n+1) + diphosphate</text>
        <dbReference type="Rhea" id="RHEA:22508"/>
        <dbReference type="Rhea" id="RHEA-COMP:17339"/>
        <dbReference type="Rhea" id="RHEA-COMP:17340"/>
        <dbReference type="ChEBI" id="CHEBI:33019"/>
        <dbReference type="ChEBI" id="CHEBI:61560"/>
        <dbReference type="ChEBI" id="CHEBI:173112"/>
        <dbReference type="EC" id="2.7.7.7"/>
    </reaction>
</comment>
<organism evidence="9 10">
    <name type="scientific">Marinobacterium stanieri</name>
    <dbReference type="NCBI Taxonomy" id="49186"/>
    <lineage>
        <taxon>Bacteria</taxon>
        <taxon>Pseudomonadati</taxon>
        <taxon>Pseudomonadota</taxon>
        <taxon>Gammaproteobacteria</taxon>
        <taxon>Oceanospirillales</taxon>
        <taxon>Oceanospirillaceae</taxon>
        <taxon>Marinobacterium</taxon>
    </lineage>
</organism>
<dbReference type="Gene3D" id="3.30.450.20">
    <property type="entry name" value="PAS domain"/>
    <property type="match status" value="1"/>
</dbReference>
<dbReference type="GO" id="GO:0003887">
    <property type="term" value="F:DNA-directed DNA polymerase activity"/>
    <property type="evidence" value="ECO:0007669"/>
    <property type="project" value="UniProtKB-EC"/>
</dbReference>
<dbReference type="eggNOG" id="COG2176">
    <property type="taxonomic scope" value="Bacteria"/>
</dbReference>
<dbReference type="GO" id="GO:0008408">
    <property type="term" value="F:3'-5' exonuclease activity"/>
    <property type="evidence" value="ECO:0007669"/>
    <property type="project" value="TreeGrafter"/>
</dbReference>
<dbReference type="PROSITE" id="PS50112">
    <property type="entry name" value="PAS"/>
    <property type="match status" value="1"/>
</dbReference>
<gene>
    <name evidence="9" type="ORF">SAMN05421647_107129</name>
</gene>
<dbReference type="GO" id="GO:0003677">
    <property type="term" value="F:DNA binding"/>
    <property type="evidence" value="ECO:0007669"/>
    <property type="project" value="InterPro"/>
</dbReference>
<comment type="function">
    <text evidence="4">DNA polymerase III is a complex, multichain enzyme responsible for most of the replicative synthesis in bacteria. The epsilon subunit contain the editing function and is a proofreading 3'-5' exonuclease.</text>
</comment>
<dbReference type="Pfam" id="PF00929">
    <property type="entry name" value="RNase_T"/>
    <property type="match status" value="1"/>
</dbReference>
<dbReference type="EMBL" id="FTMN01000007">
    <property type="protein sequence ID" value="SIQ67265.1"/>
    <property type="molecule type" value="Genomic_DNA"/>
</dbReference>
<keyword evidence="7" id="KW-0472">Membrane</keyword>
<evidence type="ECO:0000256" key="5">
    <source>
        <dbReference type="ARBA" id="ARBA00026073"/>
    </source>
</evidence>
<dbReference type="AlphaFoldDB" id="A0A1N6UNP8"/>
<evidence type="ECO:0000313" key="9">
    <source>
        <dbReference type="EMBL" id="SIQ67265.1"/>
    </source>
</evidence>
<dbReference type="InterPro" id="IPR035965">
    <property type="entry name" value="PAS-like_dom_sf"/>
</dbReference>
<dbReference type="InterPro" id="IPR013520">
    <property type="entry name" value="Ribonucl_H"/>
</dbReference>
<dbReference type="InterPro" id="IPR036397">
    <property type="entry name" value="RNaseH_sf"/>
</dbReference>
<dbReference type="CDD" id="cd06127">
    <property type="entry name" value="DEDDh"/>
    <property type="match status" value="1"/>
</dbReference>
<name>A0A1N6UNP8_9GAMM</name>
<dbReference type="EC" id="2.7.7.7" evidence="1"/>
<proteinExistence type="predicted"/>
<dbReference type="SUPFAM" id="SSF53098">
    <property type="entry name" value="Ribonuclease H-like"/>
    <property type="match status" value="1"/>
</dbReference>
<dbReference type="GO" id="GO:0005829">
    <property type="term" value="C:cytosol"/>
    <property type="evidence" value="ECO:0007669"/>
    <property type="project" value="TreeGrafter"/>
</dbReference>
<reference evidence="10" key="1">
    <citation type="submission" date="2017-01" db="EMBL/GenBank/DDBJ databases">
        <authorList>
            <person name="Varghese N."/>
            <person name="Submissions S."/>
        </authorList>
    </citation>
    <scope>NUCLEOTIDE SEQUENCE [LARGE SCALE GENOMIC DNA]</scope>
    <source>
        <strain evidence="10">DSM 7027</strain>
    </source>
</reference>
<dbReference type="RefSeq" id="WP_076463946.1">
    <property type="nucleotide sequence ID" value="NZ_FTMN01000007.1"/>
</dbReference>
<keyword evidence="7" id="KW-1133">Transmembrane helix</keyword>
<evidence type="ECO:0000256" key="3">
    <source>
        <dbReference type="ARBA" id="ARBA00022839"/>
    </source>
</evidence>
<dbReference type="SMART" id="SM00091">
    <property type="entry name" value="PAS"/>
    <property type="match status" value="1"/>
</dbReference>
<dbReference type="Proteomes" id="UP000186895">
    <property type="component" value="Unassembled WGS sequence"/>
</dbReference>
<dbReference type="SMART" id="SM00479">
    <property type="entry name" value="EXOIII"/>
    <property type="match status" value="1"/>
</dbReference>
<comment type="subunit">
    <text evidence="5">DNA polymerase III contains a core (composed of alpha, epsilon and theta chains) that associates with a tau subunit. This core dimerizes to form the POLIII' complex. PolIII' associates with the gamma complex (composed of gamma, delta, delta', psi and chi chains) and with the beta chain to form the complete DNA polymerase III complex.</text>
</comment>
<sequence length="674" mass="74097">MPNRQNLIGIWLLLTGVAFVIGIGLAMTLISQLQPPVPMALIWTLGLLPGALLLALGLVLEWRLFAPLRQLQVLLARLLASPDAKSDFPLAGWLNGLQSDLDQVRNGWRQDRQRLKDARTEGAQEAASTQQELESLVQSLSLPLLICDKHQRLLLFNQAAVELLGEHSPLGLGRPLTQILPHSSLKDALNHFDADSAPHPLLLPGEQHWLRCEIRALAGASQHRLITLQDSTAALRADQQWQHSLSQLLPRLRGHAGSLGSATEALIQSRDNPDLSRRLEQAIEQDSEGLAHTLDSLTRLIESHQLGHARLEDTWSNDLCHALQAKLKPASIQITPIGIPAWLKVDGPSLLALLEHVLRNLKQAQNIDQFELELLLGNRRVYLDLCWHGKAVTETRLASWREQSLFDEPLSPRFSDVLSQHGADLWSLPNERPEDPVRLRLPLPASSRGLTPVAKVRSRPEFHDFSIAQLAPPDQDLASRPLDQLELVVFDTETTGLDLRGGDRIISLAGCRILNGRLLADDSFDQLVNPGRSIPQASTAIHGLTDEDVAQAPPVEVVLPNFHRYAGNAVLVAHNAAFDVLALQLAGPSIEFTNPVLDTLFLSRALDPTLDGHGLDALAERFELQFPPGTRHTALGDARVTAELLLCLLPRLKARGVRTLGEALALQAKGEHSQ</sequence>
<keyword evidence="10" id="KW-1185">Reference proteome</keyword>
<evidence type="ECO:0000256" key="4">
    <source>
        <dbReference type="ARBA" id="ARBA00025483"/>
    </source>
</evidence>
<feature type="domain" description="PAS" evidence="8">
    <location>
        <begin position="129"/>
        <end position="165"/>
    </location>
</feature>
<dbReference type="FunFam" id="3.30.420.10:FF:000045">
    <property type="entry name" value="3'-5' exonuclease DinG"/>
    <property type="match status" value="1"/>
</dbReference>
<dbReference type="STRING" id="49186.SAMN05421647_107129"/>
<keyword evidence="2" id="KW-0540">Nuclease</keyword>
<keyword evidence="7" id="KW-0812">Transmembrane</keyword>
<dbReference type="Gene3D" id="3.30.420.10">
    <property type="entry name" value="Ribonuclease H-like superfamily/Ribonuclease H"/>
    <property type="match status" value="1"/>
</dbReference>
<dbReference type="PANTHER" id="PTHR30231:SF41">
    <property type="entry name" value="DNA POLYMERASE III SUBUNIT EPSILON"/>
    <property type="match status" value="1"/>
</dbReference>
<dbReference type="InterPro" id="IPR012337">
    <property type="entry name" value="RNaseH-like_sf"/>
</dbReference>
<feature type="transmembrane region" description="Helical" evidence="7">
    <location>
        <begin position="7"/>
        <end position="28"/>
    </location>
</feature>
<dbReference type="GO" id="GO:0045004">
    <property type="term" value="P:DNA replication proofreading"/>
    <property type="evidence" value="ECO:0007669"/>
    <property type="project" value="TreeGrafter"/>
</dbReference>
<keyword evidence="3" id="KW-0269">Exonuclease</keyword>
<dbReference type="SUPFAM" id="SSF55785">
    <property type="entry name" value="PYP-like sensor domain (PAS domain)"/>
    <property type="match status" value="1"/>
</dbReference>
<evidence type="ECO:0000256" key="6">
    <source>
        <dbReference type="ARBA" id="ARBA00049244"/>
    </source>
</evidence>
<dbReference type="InterPro" id="IPR000014">
    <property type="entry name" value="PAS"/>
</dbReference>
<evidence type="ECO:0000256" key="7">
    <source>
        <dbReference type="SAM" id="Phobius"/>
    </source>
</evidence>